<dbReference type="Pfam" id="PF00176">
    <property type="entry name" value="SNF2-rel_dom"/>
    <property type="match status" value="1"/>
</dbReference>
<organism evidence="12 13">
    <name type="scientific">Fusarium torreyae</name>
    <dbReference type="NCBI Taxonomy" id="1237075"/>
    <lineage>
        <taxon>Eukaryota</taxon>
        <taxon>Fungi</taxon>
        <taxon>Dikarya</taxon>
        <taxon>Ascomycota</taxon>
        <taxon>Pezizomycotina</taxon>
        <taxon>Sordariomycetes</taxon>
        <taxon>Hypocreomycetidae</taxon>
        <taxon>Hypocreales</taxon>
        <taxon>Nectriaceae</taxon>
        <taxon>Fusarium</taxon>
    </lineage>
</organism>
<dbReference type="OrthoDB" id="448448at2759"/>
<keyword evidence="13" id="KW-1185">Reference proteome</keyword>
<dbReference type="AlphaFoldDB" id="A0A9W8VIZ2"/>
<dbReference type="InterPro" id="IPR013083">
    <property type="entry name" value="Znf_RING/FYVE/PHD"/>
</dbReference>
<dbReference type="PANTHER" id="PTHR45626">
    <property type="entry name" value="TRANSCRIPTION TERMINATION FACTOR 2-RELATED"/>
    <property type="match status" value="1"/>
</dbReference>
<evidence type="ECO:0000259" key="11">
    <source>
        <dbReference type="PROSITE" id="PS51192"/>
    </source>
</evidence>
<keyword evidence="7" id="KW-0862">Zinc</keyword>
<dbReference type="InterPro" id="IPR017907">
    <property type="entry name" value="Znf_RING_CS"/>
</dbReference>
<feature type="domain" description="RING-type" evidence="10">
    <location>
        <begin position="298"/>
        <end position="346"/>
    </location>
</feature>
<dbReference type="GO" id="GO:0005634">
    <property type="term" value="C:nucleus"/>
    <property type="evidence" value="ECO:0007669"/>
    <property type="project" value="TreeGrafter"/>
</dbReference>
<evidence type="ECO:0000256" key="2">
    <source>
        <dbReference type="ARBA" id="ARBA00022723"/>
    </source>
</evidence>
<dbReference type="InterPro" id="IPR038718">
    <property type="entry name" value="SNF2-like_sf"/>
</dbReference>
<dbReference type="PROSITE" id="PS00518">
    <property type="entry name" value="ZF_RING_1"/>
    <property type="match status" value="1"/>
</dbReference>
<evidence type="ECO:0000313" key="13">
    <source>
        <dbReference type="Proteomes" id="UP001152049"/>
    </source>
</evidence>
<keyword evidence="6" id="KW-0347">Helicase</keyword>
<keyword evidence="8" id="KW-0067">ATP-binding</keyword>
<evidence type="ECO:0008006" key="14">
    <source>
        <dbReference type="Google" id="ProtNLM"/>
    </source>
</evidence>
<dbReference type="PANTHER" id="PTHR45626:SF17">
    <property type="entry name" value="HELICASE-LIKE TRANSCRIPTION FACTOR"/>
    <property type="match status" value="1"/>
</dbReference>
<feature type="domain" description="Helicase ATP-binding" evidence="11">
    <location>
        <begin position="1"/>
        <end position="95"/>
    </location>
</feature>
<evidence type="ECO:0000313" key="12">
    <source>
        <dbReference type="EMBL" id="KAJ4265070.1"/>
    </source>
</evidence>
<dbReference type="PROSITE" id="PS50089">
    <property type="entry name" value="ZF_RING_2"/>
    <property type="match status" value="1"/>
</dbReference>
<dbReference type="Gene3D" id="3.40.50.10810">
    <property type="entry name" value="Tandem AAA-ATPase domain"/>
    <property type="match status" value="1"/>
</dbReference>
<reference evidence="12" key="1">
    <citation type="submission" date="2022-09" db="EMBL/GenBank/DDBJ databases">
        <title>Fusarium specimens isolated from Avocado Roots.</title>
        <authorList>
            <person name="Stajich J."/>
            <person name="Roper C."/>
            <person name="Heimlech-Rivalta G."/>
        </authorList>
    </citation>
    <scope>NUCLEOTIDE SEQUENCE</scope>
    <source>
        <strain evidence="12">CF00136</strain>
    </source>
</reference>
<evidence type="ECO:0000256" key="9">
    <source>
        <dbReference type="PROSITE-ProRule" id="PRU00175"/>
    </source>
</evidence>
<evidence type="ECO:0000256" key="6">
    <source>
        <dbReference type="ARBA" id="ARBA00022806"/>
    </source>
</evidence>
<dbReference type="GO" id="GO:0016787">
    <property type="term" value="F:hydrolase activity"/>
    <property type="evidence" value="ECO:0007669"/>
    <property type="project" value="UniProtKB-KW"/>
</dbReference>
<dbReference type="InterPro" id="IPR014001">
    <property type="entry name" value="Helicase_ATP-bd"/>
</dbReference>
<dbReference type="InterPro" id="IPR001841">
    <property type="entry name" value="Znf_RING"/>
</dbReference>
<dbReference type="Proteomes" id="UP001152049">
    <property type="component" value="Unassembled WGS sequence"/>
</dbReference>
<dbReference type="InterPro" id="IPR050628">
    <property type="entry name" value="SNF2_RAD54_helicase_TF"/>
</dbReference>
<accession>A0A9W8VIZ2</accession>
<gene>
    <name evidence="12" type="ORF">NW762_005314</name>
</gene>
<dbReference type="GO" id="GO:0008270">
    <property type="term" value="F:zinc ion binding"/>
    <property type="evidence" value="ECO:0007669"/>
    <property type="project" value="UniProtKB-KW"/>
</dbReference>
<dbReference type="InterPro" id="IPR000330">
    <property type="entry name" value="SNF2_N"/>
</dbReference>
<dbReference type="PROSITE" id="PS51192">
    <property type="entry name" value="HELICASE_ATP_BIND_1"/>
    <property type="match status" value="1"/>
</dbReference>
<evidence type="ECO:0000259" key="10">
    <source>
        <dbReference type="PROSITE" id="PS50089"/>
    </source>
</evidence>
<sequence length="435" mass="49367">MAQLPSAKQIQKLKNQCGEDTARFERELNQQSGELLQVNWYRTILDEAHQIKNLQTRVTQACWQLKSKYRWALTGTPLSNNLEEIFPYLKFIGCNFTTALKDFKATYIGNDSNNANLETLISMIMMRRTNKDTFMGHRVLLLPNAHSHDIKISLSVKEEAMYEGVHLYYERIIRSMQYRLKTRRGDKELAQKIEKMRLNRQTRLRQITSHPFTIEKIFQERLREDDISAIRRAHKSKGIVPILDSLKEGDKMSNSLSKFTAGLDLVEEMGDNVFGGHFDMDTVLKLAQNESEIRGIPCGICSKETPPVKPIRGSNCEHIFCQNCLMKTLTGGTMTVKGLTKVMCPVGSCQQELGCGDDIETLVSIQEEAKSDPDFKEPGRDINNARLTRKPNDNGFYVAACRPTGVSLPPSSKLTATMAVLEDWRQKAPDDKIVG</sequence>
<comment type="similarity">
    <text evidence="1">Belongs to the SNF2/RAD54 helicase family.</text>
</comment>
<evidence type="ECO:0000256" key="4">
    <source>
        <dbReference type="ARBA" id="ARBA00022771"/>
    </source>
</evidence>
<keyword evidence="2" id="KW-0479">Metal-binding</keyword>
<dbReference type="SUPFAM" id="SSF57850">
    <property type="entry name" value="RING/U-box"/>
    <property type="match status" value="1"/>
</dbReference>
<dbReference type="GO" id="GO:0008094">
    <property type="term" value="F:ATP-dependent activity, acting on DNA"/>
    <property type="evidence" value="ECO:0007669"/>
    <property type="project" value="TreeGrafter"/>
</dbReference>
<evidence type="ECO:0000256" key="7">
    <source>
        <dbReference type="ARBA" id="ARBA00022833"/>
    </source>
</evidence>
<keyword evidence="3" id="KW-0547">Nucleotide-binding</keyword>
<keyword evidence="5" id="KW-0378">Hydrolase</keyword>
<dbReference type="EMBL" id="JAOQAZ010000007">
    <property type="protein sequence ID" value="KAJ4265070.1"/>
    <property type="molecule type" value="Genomic_DNA"/>
</dbReference>
<dbReference type="GO" id="GO:0005524">
    <property type="term" value="F:ATP binding"/>
    <property type="evidence" value="ECO:0007669"/>
    <property type="project" value="UniProtKB-KW"/>
</dbReference>
<evidence type="ECO:0000256" key="5">
    <source>
        <dbReference type="ARBA" id="ARBA00022801"/>
    </source>
</evidence>
<dbReference type="GO" id="GO:0006281">
    <property type="term" value="P:DNA repair"/>
    <property type="evidence" value="ECO:0007669"/>
    <property type="project" value="TreeGrafter"/>
</dbReference>
<evidence type="ECO:0000256" key="3">
    <source>
        <dbReference type="ARBA" id="ARBA00022741"/>
    </source>
</evidence>
<name>A0A9W8VIZ2_9HYPO</name>
<dbReference type="SUPFAM" id="SSF52540">
    <property type="entry name" value="P-loop containing nucleoside triphosphate hydrolases"/>
    <property type="match status" value="1"/>
</dbReference>
<keyword evidence="4 9" id="KW-0863">Zinc-finger</keyword>
<dbReference type="GO" id="GO:0004386">
    <property type="term" value="F:helicase activity"/>
    <property type="evidence" value="ECO:0007669"/>
    <property type="project" value="UniProtKB-KW"/>
</dbReference>
<protein>
    <recommendedName>
        <fullName evidence="14">RING-type domain-containing protein</fullName>
    </recommendedName>
</protein>
<comment type="caution">
    <text evidence="12">The sequence shown here is derived from an EMBL/GenBank/DDBJ whole genome shotgun (WGS) entry which is preliminary data.</text>
</comment>
<dbReference type="Gene3D" id="3.30.40.10">
    <property type="entry name" value="Zinc/RING finger domain, C3HC4 (zinc finger)"/>
    <property type="match status" value="1"/>
</dbReference>
<proteinExistence type="inferred from homology"/>
<evidence type="ECO:0000256" key="8">
    <source>
        <dbReference type="ARBA" id="ARBA00022840"/>
    </source>
</evidence>
<evidence type="ECO:0000256" key="1">
    <source>
        <dbReference type="ARBA" id="ARBA00007025"/>
    </source>
</evidence>
<dbReference type="InterPro" id="IPR027417">
    <property type="entry name" value="P-loop_NTPase"/>
</dbReference>